<dbReference type="Proteomes" id="UP000076420">
    <property type="component" value="Unassembled WGS sequence"/>
</dbReference>
<evidence type="ECO:0000313" key="3">
    <source>
        <dbReference type="EnsemblMetazoa" id="BGLB033721-PA"/>
    </source>
</evidence>
<evidence type="ECO:0000256" key="2">
    <source>
        <dbReference type="SAM" id="MobiDB-lite"/>
    </source>
</evidence>
<dbReference type="VEuPathDB" id="VectorBase:BGLB033721"/>
<feature type="compositionally biased region" description="Polar residues" evidence="2">
    <location>
        <begin position="110"/>
        <end position="121"/>
    </location>
</feature>
<feature type="coiled-coil region" evidence="1">
    <location>
        <begin position="20"/>
        <end position="54"/>
    </location>
</feature>
<gene>
    <name evidence="3" type="primary">106067070</name>
</gene>
<evidence type="ECO:0000313" key="4">
    <source>
        <dbReference type="Proteomes" id="UP000076420"/>
    </source>
</evidence>
<protein>
    <submittedName>
        <fullName evidence="3">Uncharacterized protein</fullName>
    </submittedName>
</protein>
<dbReference type="AlphaFoldDB" id="A0A2C9LQ61"/>
<sequence length="121" mass="13682">MSLLFFFSLYPIFKTGPDKVVDNEEELANKDKRIKQLEAKLGLALSEARNLSEQLSNYSHREMLGSSIYGRRSSQELTPDQSRTSFRGSMYRRPSTFAGSDHSDEVEDNLLSSPNLSQDDG</sequence>
<evidence type="ECO:0000256" key="1">
    <source>
        <dbReference type="SAM" id="Coils"/>
    </source>
</evidence>
<dbReference type="KEGG" id="bgt:106067070"/>
<feature type="region of interest" description="Disordered" evidence="2">
    <location>
        <begin position="69"/>
        <end position="121"/>
    </location>
</feature>
<name>A0A2C9LQ61_BIOGL</name>
<accession>A0A2C9LQ61</accession>
<proteinExistence type="predicted"/>
<feature type="compositionally biased region" description="Polar residues" evidence="2">
    <location>
        <begin position="75"/>
        <end position="87"/>
    </location>
</feature>
<dbReference type="VEuPathDB" id="VectorBase:BGLAX_028965"/>
<dbReference type="EnsemblMetazoa" id="BGLB033721-RA">
    <property type="protein sequence ID" value="BGLB033721-PA"/>
    <property type="gene ID" value="BGLB033721"/>
</dbReference>
<keyword evidence="1" id="KW-0175">Coiled coil</keyword>
<reference evidence="3" key="1">
    <citation type="submission" date="2020-05" db="UniProtKB">
        <authorList>
            <consortium name="EnsemblMetazoa"/>
        </authorList>
    </citation>
    <scope>IDENTIFICATION</scope>
    <source>
        <strain evidence="3">BB02</strain>
    </source>
</reference>
<organism evidence="3 4">
    <name type="scientific">Biomphalaria glabrata</name>
    <name type="common">Bloodfluke planorb</name>
    <name type="synonym">Freshwater snail</name>
    <dbReference type="NCBI Taxonomy" id="6526"/>
    <lineage>
        <taxon>Eukaryota</taxon>
        <taxon>Metazoa</taxon>
        <taxon>Spiralia</taxon>
        <taxon>Lophotrochozoa</taxon>
        <taxon>Mollusca</taxon>
        <taxon>Gastropoda</taxon>
        <taxon>Heterobranchia</taxon>
        <taxon>Euthyneura</taxon>
        <taxon>Panpulmonata</taxon>
        <taxon>Hygrophila</taxon>
        <taxon>Lymnaeoidea</taxon>
        <taxon>Planorbidae</taxon>
        <taxon>Biomphalaria</taxon>
    </lineage>
</organism>